<evidence type="ECO:0000256" key="1">
    <source>
        <dbReference type="SAM" id="MobiDB-lite"/>
    </source>
</evidence>
<accession>A0A363NUK6</accession>
<comment type="caution">
    <text evidence="3">The sequence shown here is derived from an EMBL/GenBank/DDBJ whole genome shotgun (WGS) entry which is preliminary data.</text>
</comment>
<organism evidence="3 4">
    <name type="scientific">Sphingobacterium athyrii</name>
    <dbReference type="NCBI Taxonomy" id="2152717"/>
    <lineage>
        <taxon>Bacteria</taxon>
        <taxon>Pseudomonadati</taxon>
        <taxon>Bacteroidota</taxon>
        <taxon>Sphingobacteriia</taxon>
        <taxon>Sphingobacteriales</taxon>
        <taxon>Sphingobacteriaceae</taxon>
        <taxon>Sphingobacterium</taxon>
    </lineage>
</organism>
<keyword evidence="2" id="KW-0812">Transmembrane</keyword>
<sequence>MGNKIITEKDFWKCSSGAAFAQLQGTRTSNKKSTGEVYITVADTSTSSWIDFGCTKNMMLAAIIGALVAIVVAVAVVAFVVGTGGLGAIALIGIGGMMAIGAVGGVAGGLIMAAKGALQCGHKNSTARSWDASKDDLILTKTQAITGNRTMTCTVGGVVKFAPEVKSWMHALALSGLNYVTELAGCALGGAGVGALVFAGAGVAGGSLALGWPTLPSIMSNVLQGFTGIWGSSRVLFGLDNVANEHAMGNVNDGWDAFKAVRDGGIPEYGMAGRLLTGHAQPTDYMLFLYLLNIKAKTTKPPVEEPTTSGDKDGNNNNKGNQEEPQNKTPEEDGANTSKGKGNSDDKSKGSKDADAYEDPKPKKPKDWSEHEANVTDELQTQNPDVTVGEQITLDVTGIDANGKPFTTRIKIDNLHETSPGTYQLTDAKFSSVKDLTSVPTTDLRNTFTNNQKPVYDAIGGKGGAKITEIKPAGQRATDMGLKTGKPINVEPKVKVAVNDPNGGIIYRDYP</sequence>
<reference evidence="3 4" key="1">
    <citation type="submission" date="2018-04" db="EMBL/GenBank/DDBJ databases">
        <title>Sphingobacterium sp. M46 Genome.</title>
        <authorList>
            <person name="Cheng J."/>
            <person name="Li Y."/>
        </authorList>
    </citation>
    <scope>NUCLEOTIDE SEQUENCE [LARGE SCALE GENOMIC DNA]</scope>
    <source>
        <strain evidence="3 4">M46</strain>
    </source>
</reference>
<keyword evidence="2" id="KW-1133">Transmembrane helix</keyword>
<feature type="transmembrane region" description="Helical" evidence="2">
    <location>
        <begin position="58"/>
        <end position="82"/>
    </location>
</feature>
<keyword evidence="2" id="KW-0472">Membrane</keyword>
<proteinExistence type="predicted"/>
<gene>
    <name evidence="3" type="ORF">DCO56_13720</name>
</gene>
<dbReference type="Proteomes" id="UP000250831">
    <property type="component" value="Unassembled WGS sequence"/>
</dbReference>
<feature type="transmembrane region" description="Helical" evidence="2">
    <location>
        <begin position="88"/>
        <end position="113"/>
    </location>
</feature>
<evidence type="ECO:0008006" key="5">
    <source>
        <dbReference type="Google" id="ProtNLM"/>
    </source>
</evidence>
<dbReference type="AlphaFoldDB" id="A0A363NUK6"/>
<feature type="compositionally biased region" description="Basic and acidic residues" evidence="1">
    <location>
        <begin position="321"/>
        <end position="331"/>
    </location>
</feature>
<dbReference type="EMBL" id="QCXX01000003">
    <property type="protein sequence ID" value="PUV24398.1"/>
    <property type="molecule type" value="Genomic_DNA"/>
</dbReference>
<name>A0A363NUK6_9SPHI</name>
<feature type="region of interest" description="Disordered" evidence="1">
    <location>
        <begin position="299"/>
        <end position="387"/>
    </location>
</feature>
<dbReference type="RefSeq" id="WP_108634324.1">
    <property type="nucleotide sequence ID" value="NZ_QCXX01000003.1"/>
</dbReference>
<evidence type="ECO:0000313" key="3">
    <source>
        <dbReference type="EMBL" id="PUV24398.1"/>
    </source>
</evidence>
<evidence type="ECO:0000313" key="4">
    <source>
        <dbReference type="Proteomes" id="UP000250831"/>
    </source>
</evidence>
<keyword evidence="4" id="KW-1185">Reference proteome</keyword>
<feature type="compositionally biased region" description="Low complexity" evidence="1">
    <location>
        <begin position="299"/>
        <end position="308"/>
    </location>
</feature>
<dbReference type="OrthoDB" id="1249547at2"/>
<evidence type="ECO:0000256" key="2">
    <source>
        <dbReference type="SAM" id="Phobius"/>
    </source>
</evidence>
<feature type="compositionally biased region" description="Basic and acidic residues" evidence="1">
    <location>
        <begin position="342"/>
        <end position="374"/>
    </location>
</feature>
<protein>
    <recommendedName>
        <fullName evidence="5">DUF4280 domain-containing protein</fullName>
    </recommendedName>
</protein>